<evidence type="ECO:0000313" key="2">
    <source>
        <dbReference type="Proteomes" id="UP000285456"/>
    </source>
</evidence>
<comment type="caution">
    <text evidence="1">The sequence shown here is derived from an EMBL/GenBank/DDBJ whole genome shotgun (WGS) entry which is preliminary data.</text>
</comment>
<reference evidence="1 2" key="1">
    <citation type="journal article" date="2007" name="Int. J. Syst. Evol. Microbiol.">
        <title>Oceanobacillus profundus sp. nov., isolated from a deep-sea sediment core.</title>
        <authorList>
            <person name="Kim Y.G."/>
            <person name="Choi D.H."/>
            <person name="Hyun S."/>
            <person name="Cho B.C."/>
        </authorList>
    </citation>
    <scope>NUCLEOTIDE SEQUENCE [LARGE SCALE GENOMIC DNA]</scope>
    <source>
        <strain evidence="1 2">DSM 18246</strain>
    </source>
</reference>
<sequence length="697" mass="78270">MNLKSLEKLIAVMPEGEGKKQLYAKLHAYKKKVNEKPDGLHDEFHMKPEGHIQIEAINSEGEVVGVLADQKNLVVDGSEEILLRAFSGDPARILYKNRVPKNGISHTYHAPLNEILSVENEKNIITHHPNELWKVVNDDDFEIEYAYYPNTLYVKEEVSTEPNLKAFSIHSEQNTNTAPLTAEIYSTFSNLFIGLGDGENYAINLNDDRLQYEGFSGDGVKQASEVNSLLSFKEKISNFVVEYNEHNKGGKLGVHIDGVLVDTIDTYNSELQDEEVLKKSKRFNVQDHQTETEVDLEFTGLNDELSVGNLQIAGIKFDAFSKDMNGLIHEFENHTNKFHTPTAYNTTSVAPYTIKLEHAPAKKETIKVTYNEIELEEVEQLDQVIEGKYYVDYYHGLIYFNRAMTGLMVSFETTGQIMEHKKATNLDAKDAFVTITDETPIGDVDGSNKVFNLVHGDVTEVSKVLLNGAEVPAGTSAGQYRLNISNGTVTFNTAPDEGSEIKVDYIFKKQVLAFTAEYKIDENKEVILFDQNFKELTKGGDTNAFVNDGVFVIDTTDNTNKTILIAQKDDVGEQIRDLELFYYSDEKPGVPTNYTRQVVLKPKEVNQYPWYALDKGSIQFVAEFAEDVPNSSITVREMGLFDGPRMDDQIKGFPGYPVKAFSLVRVGEARKDTATGLRVTWTITLTNENGEPFKGGL</sequence>
<proteinExistence type="predicted"/>
<protein>
    <submittedName>
        <fullName evidence="1">Uncharacterized protein</fullName>
    </submittedName>
</protein>
<name>A0A417YGU2_9BACI</name>
<gene>
    <name evidence="1" type="ORF">D1B32_12160</name>
</gene>
<accession>A0A417YGU2</accession>
<dbReference type="OrthoDB" id="2974150at2"/>
<dbReference type="AlphaFoldDB" id="A0A417YGU2"/>
<keyword evidence="2" id="KW-1185">Reference proteome</keyword>
<evidence type="ECO:0000313" key="1">
    <source>
        <dbReference type="EMBL" id="RHW31984.1"/>
    </source>
</evidence>
<dbReference type="Proteomes" id="UP000285456">
    <property type="component" value="Unassembled WGS sequence"/>
</dbReference>
<organism evidence="1 2">
    <name type="scientific">Oceanobacillus profundus</name>
    <dbReference type="NCBI Taxonomy" id="372463"/>
    <lineage>
        <taxon>Bacteria</taxon>
        <taxon>Bacillati</taxon>
        <taxon>Bacillota</taxon>
        <taxon>Bacilli</taxon>
        <taxon>Bacillales</taxon>
        <taxon>Bacillaceae</taxon>
        <taxon>Oceanobacillus</taxon>
    </lineage>
</organism>
<dbReference type="EMBL" id="QWEH01000007">
    <property type="protein sequence ID" value="RHW31984.1"/>
    <property type="molecule type" value="Genomic_DNA"/>
</dbReference>
<dbReference type="RefSeq" id="WP_118889542.1">
    <property type="nucleotide sequence ID" value="NZ_PHUT01000007.1"/>
</dbReference>